<dbReference type="Gene3D" id="3.20.20.70">
    <property type="entry name" value="Aldolase class I"/>
    <property type="match status" value="1"/>
</dbReference>
<dbReference type="GO" id="GO:0019563">
    <property type="term" value="P:glycerol catabolic process"/>
    <property type="evidence" value="ECO:0007669"/>
    <property type="project" value="TreeGrafter"/>
</dbReference>
<dbReference type="SUPFAM" id="SSF51351">
    <property type="entry name" value="Triosephosphate isomerase (TIM)"/>
    <property type="match status" value="1"/>
</dbReference>
<evidence type="ECO:0000256" key="1">
    <source>
        <dbReference type="ARBA" id="ARBA00000474"/>
    </source>
</evidence>
<dbReference type="InterPro" id="IPR013785">
    <property type="entry name" value="Aldolase_TIM"/>
</dbReference>
<reference evidence="15 16" key="1">
    <citation type="submission" date="2016-10" db="EMBL/GenBank/DDBJ databases">
        <authorList>
            <person name="de Groot N.N."/>
        </authorList>
    </citation>
    <scope>NUCLEOTIDE SEQUENCE [LARGE SCALE GENOMIC DNA]</scope>
    <source>
        <strain evidence="15 16">DSM 18438</strain>
    </source>
</reference>
<comment type="catalytic activity">
    <reaction evidence="1 13 14">
        <text>D-glyceraldehyde 3-phosphate = dihydroxyacetone phosphate</text>
        <dbReference type="Rhea" id="RHEA:18585"/>
        <dbReference type="ChEBI" id="CHEBI:57642"/>
        <dbReference type="ChEBI" id="CHEBI:59776"/>
        <dbReference type="EC" id="5.3.1.1"/>
    </reaction>
</comment>
<evidence type="ECO:0000256" key="12">
    <source>
        <dbReference type="ARBA" id="ARBA00055680"/>
    </source>
</evidence>
<dbReference type="Pfam" id="PF00121">
    <property type="entry name" value="TIM"/>
    <property type="match status" value="1"/>
</dbReference>
<comment type="pathway">
    <text evidence="13 14">Carbohydrate degradation; glycolysis; D-glyceraldehyde 3-phosphate from glycerone phosphate: step 1/1.</text>
</comment>
<dbReference type="GO" id="GO:0006094">
    <property type="term" value="P:gluconeogenesis"/>
    <property type="evidence" value="ECO:0007669"/>
    <property type="project" value="UniProtKB-UniRule"/>
</dbReference>
<dbReference type="InterPro" id="IPR020861">
    <property type="entry name" value="Triosephosphate_isomerase_AS"/>
</dbReference>
<evidence type="ECO:0000256" key="8">
    <source>
        <dbReference type="ARBA" id="ARBA00022432"/>
    </source>
</evidence>
<feature type="binding site" evidence="13">
    <location>
        <begin position="231"/>
        <end position="232"/>
    </location>
    <ligand>
        <name>substrate</name>
    </ligand>
</feature>
<dbReference type="InterPro" id="IPR035990">
    <property type="entry name" value="TIM_sf"/>
</dbReference>
<dbReference type="RefSeq" id="WP_091963782.1">
    <property type="nucleotide sequence ID" value="NZ_FOLH01000004.1"/>
</dbReference>
<dbReference type="UniPathway" id="UPA00138"/>
<evidence type="ECO:0000256" key="14">
    <source>
        <dbReference type="RuleBase" id="RU363013"/>
    </source>
</evidence>
<name>A0A1I1IKT2_9GAMM</name>
<dbReference type="GO" id="GO:0005829">
    <property type="term" value="C:cytosol"/>
    <property type="evidence" value="ECO:0007669"/>
    <property type="project" value="TreeGrafter"/>
</dbReference>
<dbReference type="GO" id="GO:0004807">
    <property type="term" value="F:triose-phosphate isomerase activity"/>
    <property type="evidence" value="ECO:0007669"/>
    <property type="project" value="UniProtKB-UniRule"/>
</dbReference>
<evidence type="ECO:0000256" key="11">
    <source>
        <dbReference type="ARBA" id="ARBA00023235"/>
    </source>
</evidence>
<evidence type="ECO:0000256" key="9">
    <source>
        <dbReference type="ARBA" id="ARBA00022490"/>
    </source>
</evidence>
<comment type="subcellular location">
    <subcellularLocation>
        <location evidence="13 14">Cytoplasm</location>
    </subcellularLocation>
</comment>
<evidence type="ECO:0000313" key="16">
    <source>
        <dbReference type="Proteomes" id="UP000199058"/>
    </source>
</evidence>
<proteinExistence type="inferred from homology"/>
<keyword evidence="11 13" id="KW-0413">Isomerase</keyword>
<feature type="binding site" evidence="13">
    <location>
        <position position="171"/>
    </location>
    <ligand>
        <name>substrate</name>
    </ligand>
</feature>
<evidence type="ECO:0000256" key="13">
    <source>
        <dbReference type="HAMAP-Rule" id="MF_00147"/>
    </source>
</evidence>
<evidence type="ECO:0000256" key="6">
    <source>
        <dbReference type="ARBA" id="ARBA00011940"/>
    </source>
</evidence>
<dbReference type="NCBIfam" id="TIGR00419">
    <property type="entry name" value="tim"/>
    <property type="match status" value="1"/>
</dbReference>
<evidence type="ECO:0000256" key="4">
    <source>
        <dbReference type="ARBA" id="ARBA00007422"/>
    </source>
</evidence>
<organism evidence="15 16">
    <name type="scientific">Marinospirillum celere</name>
    <dbReference type="NCBI Taxonomy" id="1122252"/>
    <lineage>
        <taxon>Bacteria</taxon>
        <taxon>Pseudomonadati</taxon>
        <taxon>Pseudomonadota</taxon>
        <taxon>Gammaproteobacteria</taxon>
        <taxon>Oceanospirillales</taxon>
        <taxon>Oceanospirillaceae</taxon>
        <taxon>Marinospirillum</taxon>
    </lineage>
</organism>
<evidence type="ECO:0000256" key="3">
    <source>
        <dbReference type="ARBA" id="ARBA00004939"/>
    </source>
</evidence>
<dbReference type="PROSITE" id="PS00171">
    <property type="entry name" value="TIM_1"/>
    <property type="match status" value="1"/>
</dbReference>
<evidence type="ECO:0000256" key="10">
    <source>
        <dbReference type="ARBA" id="ARBA00023152"/>
    </source>
</evidence>
<evidence type="ECO:0000256" key="2">
    <source>
        <dbReference type="ARBA" id="ARBA00004742"/>
    </source>
</evidence>
<dbReference type="PROSITE" id="PS51440">
    <property type="entry name" value="TIM_2"/>
    <property type="match status" value="1"/>
</dbReference>
<evidence type="ECO:0000256" key="5">
    <source>
        <dbReference type="ARBA" id="ARBA00011738"/>
    </source>
</evidence>
<sequence length="248" mass="25980">MRQKLVAGNWKMNGSFDLLKSLLEPVSQEKGLSCQLLVCPPFPYLAAAADLLKSSGVFLGAQDCAATPVGAYTGEVAAEMLAEMGVSHVILGHSERRHYQAEGDALVLAKVKQALAAGLKPVVCVGETLEEKQAGQTAEVVLRQVQAVATQLSSEQLGQLIFAYEPVWAIGSGLTATPDQAQEVHSLIRKALAEQDQQQAARIQLLYGGSVKAENAASLFAMPDIDGGLIGGASLNASQFLAIGHAAS</sequence>
<dbReference type="CDD" id="cd00311">
    <property type="entry name" value="TIM"/>
    <property type="match status" value="1"/>
</dbReference>
<evidence type="ECO:0000256" key="7">
    <source>
        <dbReference type="ARBA" id="ARBA00019397"/>
    </source>
</evidence>
<dbReference type="InterPro" id="IPR022896">
    <property type="entry name" value="TrioseP_Isoase_bac/euk"/>
</dbReference>
<feature type="active site" description="Electrophile" evidence="13">
    <location>
        <position position="93"/>
    </location>
</feature>
<dbReference type="UniPathway" id="UPA00109">
    <property type="reaction ID" value="UER00189"/>
</dbReference>
<comment type="similarity">
    <text evidence="4 13 14">Belongs to the triosephosphate isomerase family.</text>
</comment>
<dbReference type="FunFam" id="3.20.20.70:FF:000020">
    <property type="entry name" value="Triosephosphate isomerase"/>
    <property type="match status" value="1"/>
</dbReference>
<dbReference type="GO" id="GO:0046166">
    <property type="term" value="P:glyceraldehyde-3-phosphate biosynthetic process"/>
    <property type="evidence" value="ECO:0007669"/>
    <property type="project" value="TreeGrafter"/>
</dbReference>
<feature type="active site" description="Proton acceptor" evidence="13">
    <location>
        <position position="165"/>
    </location>
</feature>
<dbReference type="STRING" id="1122252.SAMN05660443_2346"/>
<protein>
    <recommendedName>
        <fullName evidence="7 13">Triosephosphate isomerase</fullName>
        <shortName evidence="13">TIM</shortName>
        <shortName evidence="13">TPI</shortName>
        <ecNumber evidence="6 13">5.3.1.1</ecNumber>
    </recommendedName>
    <alternativeName>
        <fullName evidence="13">Triose-phosphate isomerase</fullName>
    </alternativeName>
</protein>
<comment type="pathway">
    <text evidence="3">Carbohydrate metabolism; erythritol degradation.</text>
</comment>
<dbReference type="EC" id="5.3.1.1" evidence="6 13"/>
<keyword evidence="9 13" id="KW-0963">Cytoplasm</keyword>
<evidence type="ECO:0000313" key="15">
    <source>
        <dbReference type="EMBL" id="SFC33830.1"/>
    </source>
</evidence>
<keyword evidence="16" id="KW-1185">Reference proteome</keyword>
<keyword evidence="10 13" id="KW-0324">Glycolysis</keyword>
<comment type="pathway">
    <text evidence="2 13 14">Carbohydrate biosynthesis; gluconeogenesis.</text>
</comment>
<dbReference type="EMBL" id="FOLH01000004">
    <property type="protein sequence ID" value="SFC33830.1"/>
    <property type="molecule type" value="Genomic_DNA"/>
</dbReference>
<feature type="binding site" evidence="13">
    <location>
        <position position="210"/>
    </location>
    <ligand>
        <name>substrate</name>
    </ligand>
</feature>
<dbReference type="Proteomes" id="UP000199058">
    <property type="component" value="Unassembled WGS sequence"/>
</dbReference>
<dbReference type="AlphaFoldDB" id="A0A1I1IKT2"/>
<comment type="subunit">
    <text evidence="5 13 14">Homodimer.</text>
</comment>
<dbReference type="GO" id="GO:0006096">
    <property type="term" value="P:glycolytic process"/>
    <property type="evidence" value="ECO:0007669"/>
    <property type="project" value="UniProtKB-UniRule"/>
</dbReference>
<accession>A0A1I1IKT2</accession>
<comment type="function">
    <text evidence="12 13">Involved in the gluconeogenesis. Catalyzes stereospecifically the conversion of dihydroxyacetone phosphate (DHAP) to D-glyceraldehyde-3-phosphate (G3P).</text>
</comment>
<keyword evidence="8 13" id="KW-0312">Gluconeogenesis</keyword>
<dbReference type="OrthoDB" id="9809429at2"/>
<dbReference type="PANTHER" id="PTHR21139">
    <property type="entry name" value="TRIOSEPHOSPHATE ISOMERASE"/>
    <property type="match status" value="1"/>
</dbReference>
<dbReference type="InterPro" id="IPR000652">
    <property type="entry name" value="Triosephosphate_isomerase"/>
</dbReference>
<dbReference type="PANTHER" id="PTHR21139:SF42">
    <property type="entry name" value="TRIOSEPHOSPHATE ISOMERASE"/>
    <property type="match status" value="1"/>
</dbReference>
<feature type="binding site" evidence="13">
    <location>
        <begin position="9"/>
        <end position="11"/>
    </location>
    <ligand>
        <name>substrate</name>
    </ligand>
</feature>
<dbReference type="HAMAP" id="MF_00147_B">
    <property type="entry name" value="TIM_B"/>
    <property type="match status" value="1"/>
</dbReference>
<gene>
    <name evidence="13" type="primary">tpiA</name>
    <name evidence="15" type="ORF">SAMN05660443_2346</name>
</gene>